<dbReference type="SUPFAM" id="SSF51445">
    <property type="entry name" value="(Trans)glycosidases"/>
    <property type="match status" value="1"/>
</dbReference>
<sequence length="379" mass="42620" precursor="true">MKALFIKKLATISIVLAWSIPALHAADGYPPFSWDTVPTYAHMANRSDDFTSEQLDFLAEHFDFITIEKGQATRKHGSMDKGFAIAAKGIKQRNPNAKVLFYLNSTIKIGGYEANERFPIDGELKSTEGERLTIFGSIPFFDLTQPEVRTWWEDTAHAAVRDLGADGIFIDAINKMNNANRRRVLTPQKIDALNTGILSMLKQTREKIGSSKLMIQNGVPQKADDPAAALLAVNDGAMDEHFVSSTKVNKEQLAADMEAFQKQAKAGKVMVCKTWPGFDWRDKELMGQPRAERSQLARERITFALACFLVVAEPYSYFCYTWGYQGDDTGTFEWYPELDKPLGPPKGDAQRIGWQYTREFAHAAVFVDIETGEARIDWK</sequence>
<dbReference type="RefSeq" id="WP_146601175.1">
    <property type="nucleotide sequence ID" value="NZ_SJPY01000006.1"/>
</dbReference>
<comment type="caution">
    <text evidence="2">The sequence shown here is derived from an EMBL/GenBank/DDBJ whole genome shotgun (WGS) entry which is preliminary data.</text>
</comment>
<feature type="chain" id="PRO_5022736663" description="Glycoside-hydrolase family GH114 TIM-barrel domain-containing protein" evidence="1">
    <location>
        <begin position="26"/>
        <end position="379"/>
    </location>
</feature>
<keyword evidence="3" id="KW-1185">Reference proteome</keyword>
<name>A0A5C6DTQ6_9BACT</name>
<dbReference type="EMBL" id="SJPY01000006">
    <property type="protein sequence ID" value="TWU38881.1"/>
    <property type="molecule type" value="Genomic_DNA"/>
</dbReference>
<evidence type="ECO:0000313" key="2">
    <source>
        <dbReference type="EMBL" id="TWU38881.1"/>
    </source>
</evidence>
<dbReference type="InterPro" id="IPR029455">
    <property type="entry name" value="GHL15"/>
</dbReference>
<gene>
    <name evidence="2" type="ORF">Q31b_39590</name>
</gene>
<evidence type="ECO:0000313" key="3">
    <source>
        <dbReference type="Proteomes" id="UP000315471"/>
    </source>
</evidence>
<keyword evidence="1" id="KW-0732">Signal</keyword>
<dbReference type="AlphaFoldDB" id="A0A5C6DTQ6"/>
<organism evidence="2 3">
    <name type="scientific">Novipirellula aureliae</name>
    <dbReference type="NCBI Taxonomy" id="2527966"/>
    <lineage>
        <taxon>Bacteria</taxon>
        <taxon>Pseudomonadati</taxon>
        <taxon>Planctomycetota</taxon>
        <taxon>Planctomycetia</taxon>
        <taxon>Pirellulales</taxon>
        <taxon>Pirellulaceae</taxon>
        <taxon>Novipirellula</taxon>
    </lineage>
</organism>
<dbReference type="InterPro" id="IPR013785">
    <property type="entry name" value="Aldolase_TIM"/>
</dbReference>
<dbReference type="InterPro" id="IPR017853">
    <property type="entry name" value="GH"/>
</dbReference>
<reference evidence="2 3" key="1">
    <citation type="submission" date="2019-02" db="EMBL/GenBank/DDBJ databases">
        <title>Deep-cultivation of Planctomycetes and their phenomic and genomic characterization uncovers novel biology.</title>
        <authorList>
            <person name="Wiegand S."/>
            <person name="Jogler M."/>
            <person name="Boedeker C."/>
            <person name="Pinto D."/>
            <person name="Vollmers J."/>
            <person name="Rivas-Marin E."/>
            <person name="Kohn T."/>
            <person name="Peeters S.H."/>
            <person name="Heuer A."/>
            <person name="Rast P."/>
            <person name="Oberbeckmann S."/>
            <person name="Bunk B."/>
            <person name="Jeske O."/>
            <person name="Meyerdierks A."/>
            <person name="Storesund J.E."/>
            <person name="Kallscheuer N."/>
            <person name="Luecker S."/>
            <person name="Lage O.M."/>
            <person name="Pohl T."/>
            <person name="Merkel B.J."/>
            <person name="Hornburger P."/>
            <person name="Mueller R.-W."/>
            <person name="Bruemmer F."/>
            <person name="Labrenz M."/>
            <person name="Spormann A.M."/>
            <person name="Op Den Camp H."/>
            <person name="Overmann J."/>
            <person name="Amann R."/>
            <person name="Jetten M.S.M."/>
            <person name="Mascher T."/>
            <person name="Medema M.H."/>
            <person name="Devos D.P."/>
            <person name="Kaster A.-K."/>
            <person name="Ovreas L."/>
            <person name="Rohde M."/>
            <person name="Galperin M.Y."/>
            <person name="Jogler C."/>
        </authorList>
    </citation>
    <scope>NUCLEOTIDE SEQUENCE [LARGE SCALE GENOMIC DNA]</scope>
    <source>
        <strain evidence="2 3">Q31b</strain>
    </source>
</reference>
<accession>A0A5C6DTQ6</accession>
<dbReference type="Gene3D" id="3.20.20.70">
    <property type="entry name" value="Aldolase class I"/>
    <property type="match status" value="1"/>
</dbReference>
<dbReference type="Proteomes" id="UP000315471">
    <property type="component" value="Unassembled WGS sequence"/>
</dbReference>
<evidence type="ECO:0000256" key="1">
    <source>
        <dbReference type="SAM" id="SignalP"/>
    </source>
</evidence>
<evidence type="ECO:0008006" key="4">
    <source>
        <dbReference type="Google" id="ProtNLM"/>
    </source>
</evidence>
<dbReference type="Pfam" id="PF14885">
    <property type="entry name" value="GHL15"/>
    <property type="match status" value="1"/>
</dbReference>
<protein>
    <recommendedName>
        <fullName evidence="4">Glycoside-hydrolase family GH114 TIM-barrel domain-containing protein</fullName>
    </recommendedName>
</protein>
<feature type="signal peptide" evidence="1">
    <location>
        <begin position="1"/>
        <end position="25"/>
    </location>
</feature>
<proteinExistence type="predicted"/>
<dbReference type="OrthoDB" id="9779834at2"/>